<reference evidence="2 3" key="1">
    <citation type="submission" date="2021-06" db="EMBL/GenBank/DDBJ databases">
        <authorList>
            <person name="Kallberg Y."/>
            <person name="Tangrot J."/>
            <person name="Rosling A."/>
        </authorList>
    </citation>
    <scope>NUCLEOTIDE SEQUENCE [LARGE SCALE GENOMIC DNA]</scope>
    <source>
        <strain evidence="2 3">120-4 pot B 10/14</strain>
    </source>
</reference>
<accession>A0ABN7VH06</accession>
<comment type="caution">
    <text evidence="2">The sequence shown here is derived from an EMBL/GenBank/DDBJ whole genome shotgun (WGS) entry which is preliminary data.</text>
</comment>
<evidence type="ECO:0000313" key="2">
    <source>
        <dbReference type="EMBL" id="CAG8772202.1"/>
    </source>
</evidence>
<feature type="region of interest" description="Disordered" evidence="1">
    <location>
        <begin position="1"/>
        <end position="28"/>
    </location>
</feature>
<dbReference type="EMBL" id="CAJVQB010015047">
    <property type="protein sequence ID" value="CAG8772202.1"/>
    <property type="molecule type" value="Genomic_DNA"/>
</dbReference>
<organism evidence="2 3">
    <name type="scientific">Gigaspora margarita</name>
    <dbReference type="NCBI Taxonomy" id="4874"/>
    <lineage>
        <taxon>Eukaryota</taxon>
        <taxon>Fungi</taxon>
        <taxon>Fungi incertae sedis</taxon>
        <taxon>Mucoromycota</taxon>
        <taxon>Glomeromycotina</taxon>
        <taxon>Glomeromycetes</taxon>
        <taxon>Diversisporales</taxon>
        <taxon>Gigasporaceae</taxon>
        <taxon>Gigaspora</taxon>
    </lineage>
</organism>
<proteinExistence type="predicted"/>
<gene>
    <name evidence="2" type="ORF">GMARGA_LOCUS18659</name>
</gene>
<name>A0ABN7VH06_GIGMA</name>
<evidence type="ECO:0000256" key="1">
    <source>
        <dbReference type="SAM" id="MobiDB-lite"/>
    </source>
</evidence>
<dbReference type="Proteomes" id="UP000789901">
    <property type="component" value="Unassembled WGS sequence"/>
</dbReference>
<protein>
    <submittedName>
        <fullName evidence="2">41888_t:CDS:1</fullName>
    </submittedName>
</protein>
<evidence type="ECO:0000313" key="3">
    <source>
        <dbReference type="Proteomes" id="UP000789901"/>
    </source>
</evidence>
<feature type="non-terminal residue" evidence="2">
    <location>
        <position position="51"/>
    </location>
</feature>
<sequence>MSSQDDEYHNFNLVISDDEDNDQNEQDKVQTSYMWQYFDKEIKEHPDLLFA</sequence>
<keyword evidence="3" id="KW-1185">Reference proteome</keyword>